<evidence type="ECO:0000313" key="4">
    <source>
        <dbReference type="EMBL" id="QTE29579.1"/>
    </source>
</evidence>
<keyword evidence="1" id="KW-0808">Transferase</keyword>
<protein>
    <submittedName>
        <fullName evidence="4">Kinase</fullName>
    </submittedName>
</protein>
<dbReference type="SUPFAM" id="SSF53613">
    <property type="entry name" value="Ribokinase-like"/>
    <property type="match status" value="1"/>
</dbReference>
<proteinExistence type="predicted"/>
<dbReference type="KEGG" id="psic:J4E96_00420"/>
<evidence type="ECO:0000256" key="2">
    <source>
        <dbReference type="ARBA" id="ARBA00022777"/>
    </source>
</evidence>
<dbReference type="InterPro" id="IPR052562">
    <property type="entry name" value="Ketohexokinase-related"/>
</dbReference>
<dbReference type="GO" id="GO:0016301">
    <property type="term" value="F:kinase activity"/>
    <property type="evidence" value="ECO:0007669"/>
    <property type="project" value="UniProtKB-KW"/>
</dbReference>
<sequence length="324" mass="32593">MVDDDESGARRPLGVFVGLATLDVVHRVERPPGANEKVTALRQDVAAGGPAANAAVTFAALGGRARLVTALGTDPVARVIRAELEARGVEVVDVTPDATTPPAISAVAVTDATGDRAVVSRDAAAHDVAGPPDLARHLAGADVVLLDGHHARLAAAAVAVAAAAPAGDAPLVVLDAGRWRPAMARLLRAVDVAVCSADFRAPGTTDVPASAIALLEAGVGSVATTHGGDAVQWWRPTAAGPAAHGSIPVPRIAAVDTLGAGDVFHGAFAWFVIQRPVDDEGADLRRALDAAARVAALRCTIAGPRAWLDVLTSGSFSAGFATGA</sequence>
<dbReference type="EMBL" id="CP071868">
    <property type="protein sequence ID" value="QTE29579.1"/>
    <property type="molecule type" value="Genomic_DNA"/>
</dbReference>
<reference evidence="4" key="1">
    <citation type="submission" date="2021-03" db="EMBL/GenBank/DDBJ databases">
        <title>Pengzhenrongella sicca gen. nov., sp. nov., a new member of suborder Micrococcineae isolated from High-Arctic tundra soil.</title>
        <authorList>
            <person name="Peng F."/>
        </authorList>
    </citation>
    <scope>NUCLEOTIDE SEQUENCE</scope>
    <source>
        <strain evidence="4">LRZ-2</strain>
    </source>
</reference>
<gene>
    <name evidence="4" type="ORF">J4E96_00420</name>
</gene>
<dbReference type="PANTHER" id="PTHR42774:SF3">
    <property type="entry name" value="KETOHEXOKINASE"/>
    <property type="match status" value="1"/>
</dbReference>
<dbReference type="Gene3D" id="3.40.1190.20">
    <property type="match status" value="1"/>
</dbReference>
<dbReference type="PROSITE" id="PS00584">
    <property type="entry name" value="PFKB_KINASES_2"/>
    <property type="match status" value="1"/>
</dbReference>
<dbReference type="InterPro" id="IPR002173">
    <property type="entry name" value="Carboh/pur_kinase_PfkB_CS"/>
</dbReference>
<name>A0A8A4ZEZ1_9MICO</name>
<dbReference type="InterPro" id="IPR029056">
    <property type="entry name" value="Ribokinase-like"/>
</dbReference>
<dbReference type="InterPro" id="IPR011611">
    <property type="entry name" value="PfkB_dom"/>
</dbReference>
<dbReference type="Pfam" id="PF00294">
    <property type="entry name" value="PfkB"/>
    <property type="match status" value="1"/>
</dbReference>
<dbReference type="PANTHER" id="PTHR42774">
    <property type="entry name" value="PHOSPHOTRANSFERASE SYSTEM TRANSPORT PROTEIN"/>
    <property type="match status" value="1"/>
</dbReference>
<keyword evidence="5" id="KW-1185">Reference proteome</keyword>
<feature type="domain" description="Carbohydrate kinase PfkB" evidence="3">
    <location>
        <begin position="15"/>
        <end position="305"/>
    </location>
</feature>
<evidence type="ECO:0000256" key="1">
    <source>
        <dbReference type="ARBA" id="ARBA00022679"/>
    </source>
</evidence>
<organism evidence="4 5">
    <name type="scientific">Pengzhenrongella sicca</name>
    <dbReference type="NCBI Taxonomy" id="2819238"/>
    <lineage>
        <taxon>Bacteria</taxon>
        <taxon>Bacillati</taxon>
        <taxon>Actinomycetota</taxon>
        <taxon>Actinomycetes</taxon>
        <taxon>Micrococcales</taxon>
        <taxon>Pengzhenrongella</taxon>
    </lineage>
</organism>
<keyword evidence="2 4" id="KW-0418">Kinase</keyword>
<evidence type="ECO:0000313" key="5">
    <source>
        <dbReference type="Proteomes" id="UP000663937"/>
    </source>
</evidence>
<dbReference type="AlphaFoldDB" id="A0A8A4ZEZ1"/>
<accession>A0A8A4ZEZ1</accession>
<evidence type="ECO:0000259" key="3">
    <source>
        <dbReference type="Pfam" id="PF00294"/>
    </source>
</evidence>
<dbReference type="Proteomes" id="UP000663937">
    <property type="component" value="Chromosome"/>
</dbReference>
<dbReference type="RefSeq" id="WP_227423868.1">
    <property type="nucleotide sequence ID" value="NZ_CP071868.1"/>
</dbReference>